<dbReference type="EMBL" id="MEIA01000460">
    <property type="protein sequence ID" value="OJF10761.1"/>
    <property type="molecule type" value="Genomic_DNA"/>
</dbReference>
<protein>
    <recommendedName>
        <fullName evidence="3">XRE family transcriptional regulator</fullName>
    </recommendedName>
</protein>
<evidence type="ECO:0000313" key="2">
    <source>
        <dbReference type="Proteomes" id="UP000182486"/>
    </source>
</evidence>
<proteinExistence type="predicted"/>
<reference evidence="1 2" key="1">
    <citation type="submission" date="2016-09" db="EMBL/GenBank/DDBJ databases">
        <title>Couchioplanes caeruleus draft genome sequence.</title>
        <authorList>
            <person name="Sheehan J."/>
            <person name="Caffrey P."/>
        </authorList>
    </citation>
    <scope>NUCLEOTIDE SEQUENCE [LARGE SCALE GENOMIC DNA]</scope>
    <source>
        <strain evidence="1 2">DSM 43634</strain>
    </source>
</reference>
<comment type="caution">
    <text evidence="1">The sequence shown here is derived from an EMBL/GenBank/DDBJ whole genome shotgun (WGS) entry which is preliminary data.</text>
</comment>
<dbReference type="RefSeq" id="WP_071808749.1">
    <property type="nucleotide sequence ID" value="NZ_MEIA01000460.1"/>
</dbReference>
<dbReference type="SUPFAM" id="SSF48452">
    <property type="entry name" value="TPR-like"/>
    <property type="match status" value="1"/>
</dbReference>
<dbReference type="AlphaFoldDB" id="A0A1K0FD62"/>
<sequence>MSRQEVADAVNRYLARKGYNEADIDANYVGKLERGEHRWPRDTRREAFRAVLGAASDAALGFYVVRGDPAEVEPHAPFEVGRLETADGGRRSLLGGIAGLIAALGLFSRGPHGDKSRRIGGSDVARLNAVVALYRSVDYESGGGVLRVEAGRFAEAATSLSDRPCSDTVKPALLAAIANARQLAGWAAFDTGHHSDAQRHWLSAERAAVTAGDLRLAARVRYCQARQFQHLRHNGDALDTLRLAREHLASLATPAISAMLHGAEAASLAARGDRQEALAALGDATDAFDGIDPDREPEWMGFYDRGELLAQYGRVYRDLARVDGRHGNAAVRWVSEAISAFGPQNVRSTVLNEVGLCSGLFLAGEPHEAVSVGNRVIQHAAQLTSQRVHDRIRNLRRDLDPYASNPEVAEFSRALSTIGSAA</sequence>
<evidence type="ECO:0000313" key="1">
    <source>
        <dbReference type="EMBL" id="OJF10761.1"/>
    </source>
</evidence>
<gene>
    <name evidence="1" type="ORF">BG844_30350</name>
</gene>
<organism evidence="1 2">
    <name type="scientific">Couchioplanes caeruleus subsp. caeruleus</name>
    <dbReference type="NCBI Taxonomy" id="56427"/>
    <lineage>
        <taxon>Bacteria</taxon>
        <taxon>Bacillati</taxon>
        <taxon>Actinomycetota</taxon>
        <taxon>Actinomycetes</taxon>
        <taxon>Micromonosporales</taxon>
        <taxon>Micromonosporaceae</taxon>
        <taxon>Couchioplanes</taxon>
    </lineage>
</organism>
<dbReference type="Proteomes" id="UP000182486">
    <property type="component" value="Unassembled WGS sequence"/>
</dbReference>
<dbReference type="InterPro" id="IPR011990">
    <property type="entry name" value="TPR-like_helical_dom_sf"/>
</dbReference>
<evidence type="ECO:0008006" key="3">
    <source>
        <dbReference type="Google" id="ProtNLM"/>
    </source>
</evidence>
<keyword evidence="2" id="KW-1185">Reference proteome</keyword>
<accession>A0A1K0FD62</accession>
<name>A0A1K0FD62_9ACTN</name>